<evidence type="ECO:0000259" key="1">
    <source>
        <dbReference type="PROSITE" id="PS51186"/>
    </source>
</evidence>
<evidence type="ECO:0000313" key="2">
    <source>
        <dbReference type="EMBL" id="UGS26294.1"/>
    </source>
</evidence>
<dbReference type="InterPro" id="IPR000182">
    <property type="entry name" value="GNAT_dom"/>
</dbReference>
<dbReference type="Pfam" id="PF00583">
    <property type="entry name" value="Acetyltransf_1"/>
    <property type="match status" value="1"/>
</dbReference>
<feature type="domain" description="N-acetyltransferase" evidence="1">
    <location>
        <begin position="10"/>
        <end position="160"/>
    </location>
</feature>
<dbReference type="EMBL" id="CP082781">
    <property type="protein sequence ID" value="UGS26294.1"/>
    <property type="molecule type" value="Genomic_DNA"/>
</dbReference>
<proteinExistence type="predicted"/>
<organism evidence="2 3">
    <name type="scientific">Microbacterium resistens</name>
    <dbReference type="NCBI Taxonomy" id="156977"/>
    <lineage>
        <taxon>Bacteria</taxon>
        <taxon>Bacillati</taxon>
        <taxon>Actinomycetota</taxon>
        <taxon>Actinomycetes</taxon>
        <taxon>Micrococcales</taxon>
        <taxon>Microbacteriaceae</taxon>
        <taxon>Microbacterium</taxon>
    </lineage>
</organism>
<gene>
    <name evidence="2" type="ORF">K8F61_16955</name>
</gene>
<dbReference type="Gene3D" id="3.40.630.30">
    <property type="match status" value="1"/>
</dbReference>
<dbReference type="Proteomes" id="UP001199642">
    <property type="component" value="Chromosome"/>
</dbReference>
<protein>
    <submittedName>
        <fullName evidence="2">GNAT family N-acetyltransferase</fullName>
    </submittedName>
</protein>
<keyword evidence="3" id="KW-1185">Reference proteome</keyword>
<reference evidence="2 3" key="1">
    <citation type="submission" date="2023-01" db="EMBL/GenBank/DDBJ databases">
        <title>Characterization of estradiol degrading bacteria Microbacterium sp. MZT7 and reveal degrading genes through genome analysis.</title>
        <authorList>
            <person name="Hao P."/>
            <person name="Gao Y."/>
        </authorList>
    </citation>
    <scope>NUCLEOTIDE SEQUENCE [LARGE SCALE GENOMIC DNA]</scope>
    <source>
        <strain evidence="2 3">MZT7</strain>
    </source>
</reference>
<dbReference type="RefSeq" id="WP_231819999.1">
    <property type="nucleotide sequence ID" value="NZ_CP082781.1"/>
</dbReference>
<name>A0ABY3RQR3_9MICO</name>
<sequence length="160" mass="17353">MDEPSTEPGVVVRPAERDDVDALVMLRAEMFLAIGAAGAEEPGWRRAARDWFLVHVDDPAVCIAVVEEEGAVVSVAIGVREDGIPSPGGDGSRVHLSNVSTLPHARHRGHARRAVASVLEWADGQAVARTELFATEEGRPLYASFGFRVHPFPSMRRPRP</sequence>
<dbReference type="CDD" id="cd04301">
    <property type="entry name" value="NAT_SF"/>
    <property type="match status" value="1"/>
</dbReference>
<dbReference type="InterPro" id="IPR016181">
    <property type="entry name" value="Acyl_CoA_acyltransferase"/>
</dbReference>
<dbReference type="SUPFAM" id="SSF55729">
    <property type="entry name" value="Acyl-CoA N-acyltransferases (Nat)"/>
    <property type="match status" value="1"/>
</dbReference>
<dbReference type="PROSITE" id="PS51186">
    <property type="entry name" value="GNAT"/>
    <property type="match status" value="1"/>
</dbReference>
<evidence type="ECO:0000313" key="3">
    <source>
        <dbReference type="Proteomes" id="UP001199642"/>
    </source>
</evidence>
<accession>A0ABY3RQR3</accession>